<name>A0AAV7M671_PLEWA</name>
<dbReference type="EMBL" id="JANPWB010000014">
    <property type="protein sequence ID" value="KAJ1099285.1"/>
    <property type="molecule type" value="Genomic_DNA"/>
</dbReference>
<evidence type="ECO:0000313" key="2">
    <source>
        <dbReference type="Proteomes" id="UP001066276"/>
    </source>
</evidence>
<proteinExistence type="predicted"/>
<comment type="caution">
    <text evidence="1">The sequence shown here is derived from an EMBL/GenBank/DDBJ whole genome shotgun (WGS) entry which is preliminary data.</text>
</comment>
<organism evidence="1 2">
    <name type="scientific">Pleurodeles waltl</name>
    <name type="common">Iberian ribbed newt</name>
    <dbReference type="NCBI Taxonomy" id="8319"/>
    <lineage>
        <taxon>Eukaryota</taxon>
        <taxon>Metazoa</taxon>
        <taxon>Chordata</taxon>
        <taxon>Craniata</taxon>
        <taxon>Vertebrata</taxon>
        <taxon>Euteleostomi</taxon>
        <taxon>Amphibia</taxon>
        <taxon>Batrachia</taxon>
        <taxon>Caudata</taxon>
        <taxon>Salamandroidea</taxon>
        <taxon>Salamandridae</taxon>
        <taxon>Pleurodelinae</taxon>
        <taxon>Pleurodeles</taxon>
    </lineage>
</organism>
<accession>A0AAV7M671</accession>
<dbReference type="AlphaFoldDB" id="A0AAV7M671"/>
<evidence type="ECO:0000313" key="1">
    <source>
        <dbReference type="EMBL" id="KAJ1099285.1"/>
    </source>
</evidence>
<keyword evidence="2" id="KW-1185">Reference proteome</keyword>
<sequence length="259" mass="27996">MAEQGVTGASVIRELGSQLLPTGASGGDPGSSVVLLESFGDAQLPGRREQRPESWGTKETLAIKIDAYFPCYEGPASSPLAEWEAFKVAIQGTSIATVVEAQWEVKGELKSLEGKLGTLEAAATESAEAMRSFQEAHTTDAELLERLRVIDYHAYMQHMYADADKSGMLLAHLIRPPPTPAPLLFINSLSDEVITTQSGINGAFKHYYANLNNAPDSPNPIDILNFLDQISLPRISAADKENMGAPISDNDIQRAINRT</sequence>
<dbReference type="Proteomes" id="UP001066276">
    <property type="component" value="Chromosome 10"/>
</dbReference>
<protein>
    <submittedName>
        <fullName evidence="1">Uncharacterized protein</fullName>
    </submittedName>
</protein>
<gene>
    <name evidence="1" type="ORF">NDU88_004387</name>
</gene>
<reference evidence="1" key="1">
    <citation type="journal article" date="2022" name="bioRxiv">
        <title>Sequencing and chromosome-scale assembly of the giantPleurodeles waltlgenome.</title>
        <authorList>
            <person name="Brown T."/>
            <person name="Elewa A."/>
            <person name="Iarovenko S."/>
            <person name="Subramanian E."/>
            <person name="Araus A.J."/>
            <person name="Petzold A."/>
            <person name="Susuki M."/>
            <person name="Suzuki K.-i.T."/>
            <person name="Hayashi T."/>
            <person name="Toyoda A."/>
            <person name="Oliveira C."/>
            <person name="Osipova E."/>
            <person name="Leigh N.D."/>
            <person name="Simon A."/>
            <person name="Yun M.H."/>
        </authorList>
    </citation>
    <scope>NUCLEOTIDE SEQUENCE</scope>
    <source>
        <strain evidence="1">20211129_DDA</strain>
        <tissue evidence="1">Liver</tissue>
    </source>
</reference>